<sequence>AIFFVSCQDEESTAPKPVNPNAQTVLKSEYRTLLAKYVAESADFNETLKNLSAKALVGAESMQATIKVLQDDITLKQAEVSSLKDSLAETQTKLEDCKEIGTALRAELKGAKSLGAAEYADIFERSGNISHEDAIRLFEVFLEKHPTGSISQKAQSRIYHHKRHMVIAKNRTHARPMRIWQSRFQAARLSSSTQARSALESLIGRKPDSAKRGSSSEFKEVTYFWRDYVSDLAGGYRDLVIETVDDKITKVHSGETLNK</sequence>
<organism evidence="1">
    <name type="scientific">marine metagenome</name>
    <dbReference type="NCBI Taxonomy" id="408172"/>
    <lineage>
        <taxon>unclassified sequences</taxon>
        <taxon>metagenomes</taxon>
        <taxon>ecological metagenomes</taxon>
    </lineage>
</organism>
<accession>A0A382RH64</accession>
<feature type="non-terminal residue" evidence="1">
    <location>
        <position position="1"/>
    </location>
</feature>
<evidence type="ECO:0000313" key="1">
    <source>
        <dbReference type="EMBL" id="SVC97049.1"/>
    </source>
</evidence>
<proteinExistence type="predicted"/>
<protein>
    <submittedName>
        <fullName evidence="1">Uncharacterized protein</fullName>
    </submittedName>
</protein>
<dbReference type="AlphaFoldDB" id="A0A382RH64"/>
<gene>
    <name evidence="1" type="ORF">METZ01_LOCUS349903</name>
</gene>
<dbReference type="EMBL" id="UINC01121699">
    <property type="protein sequence ID" value="SVC97049.1"/>
    <property type="molecule type" value="Genomic_DNA"/>
</dbReference>
<name>A0A382RH64_9ZZZZ</name>
<reference evidence="1" key="1">
    <citation type="submission" date="2018-05" db="EMBL/GenBank/DDBJ databases">
        <authorList>
            <person name="Lanie J.A."/>
            <person name="Ng W.-L."/>
            <person name="Kazmierczak K.M."/>
            <person name="Andrzejewski T.M."/>
            <person name="Davidsen T.M."/>
            <person name="Wayne K.J."/>
            <person name="Tettelin H."/>
            <person name="Glass J.I."/>
            <person name="Rusch D."/>
            <person name="Podicherti R."/>
            <person name="Tsui H.-C.T."/>
            <person name="Winkler M.E."/>
        </authorList>
    </citation>
    <scope>NUCLEOTIDE SEQUENCE</scope>
</reference>